<protein>
    <submittedName>
        <fullName evidence="1">Uncharacterized protein</fullName>
    </submittedName>
</protein>
<name>A0A8J8N9H3_HALGN</name>
<evidence type="ECO:0000313" key="1">
    <source>
        <dbReference type="EMBL" id="TNV70616.1"/>
    </source>
</evidence>
<accession>A0A8J8N9H3</accession>
<dbReference type="EMBL" id="RRYP01034874">
    <property type="protein sequence ID" value="TNV70616.1"/>
    <property type="molecule type" value="Genomic_DNA"/>
</dbReference>
<dbReference type="Proteomes" id="UP000785679">
    <property type="component" value="Unassembled WGS sequence"/>
</dbReference>
<gene>
    <name evidence="1" type="ORF">FGO68_gene127</name>
</gene>
<sequence length="84" mass="9492">MSKYEFFSTCYACRSIDLEIVHNDDFGPMTACTQCGYSWVSTFEDFTADITITKASQPPEFTACLPDIHSVNINEKFPHVLLNS</sequence>
<reference evidence="1" key="1">
    <citation type="submission" date="2019-06" db="EMBL/GenBank/DDBJ databases">
        <authorList>
            <person name="Zheng W."/>
        </authorList>
    </citation>
    <scope>NUCLEOTIDE SEQUENCE</scope>
    <source>
        <strain evidence="1">QDHG01</strain>
    </source>
</reference>
<organism evidence="1 2">
    <name type="scientific">Halteria grandinella</name>
    <dbReference type="NCBI Taxonomy" id="5974"/>
    <lineage>
        <taxon>Eukaryota</taxon>
        <taxon>Sar</taxon>
        <taxon>Alveolata</taxon>
        <taxon>Ciliophora</taxon>
        <taxon>Intramacronucleata</taxon>
        <taxon>Spirotrichea</taxon>
        <taxon>Stichotrichia</taxon>
        <taxon>Sporadotrichida</taxon>
        <taxon>Halteriidae</taxon>
        <taxon>Halteria</taxon>
    </lineage>
</organism>
<comment type="caution">
    <text evidence="1">The sequence shown here is derived from an EMBL/GenBank/DDBJ whole genome shotgun (WGS) entry which is preliminary data.</text>
</comment>
<dbReference type="AlphaFoldDB" id="A0A8J8N9H3"/>
<proteinExistence type="predicted"/>
<keyword evidence="2" id="KW-1185">Reference proteome</keyword>
<evidence type="ECO:0000313" key="2">
    <source>
        <dbReference type="Proteomes" id="UP000785679"/>
    </source>
</evidence>